<gene>
    <name evidence="8" type="ORF">O1R50_09820</name>
</gene>
<dbReference type="GO" id="GO:0046373">
    <property type="term" value="P:L-arabinose metabolic process"/>
    <property type="evidence" value="ECO:0007669"/>
    <property type="project" value="InterPro"/>
</dbReference>
<evidence type="ECO:0000256" key="5">
    <source>
        <dbReference type="ARBA" id="ARBA00022801"/>
    </source>
</evidence>
<dbReference type="InterPro" id="IPR008979">
    <property type="entry name" value="Galactose-bd-like_sf"/>
</dbReference>
<dbReference type="InterPro" id="IPR055235">
    <property type="entry name" value="ASD1_cat"/>
</dbReference>
<evidence type="ECO:0000256" key="6">
    <source>
        <dbReference type="SAM" id="SignalP"/>
    </source>
</evidence>
<protein>
    <recommendedName>
        <fullName evidence="3">non-reducing end alpha-L-arabinofuranosidase</fullName>
        <ecNumber evidence="3">3.2.1.55</ecNumber>
    </recommendedName>
</protein>
<dbReference type="PANTHER" id="PTHR31776">
    <property type="entry name" value="ALPHA-L-ARABINOFURANOSIDASE 1"/>
    <property type="match status" value="1"/>
</dbReference>
<dbReference type="GO" id="GO:0046556">
    <property type="term" value="F:alpha-L-arabinofuranosidase activity"/>
    <property type="evidence" value="ECO:0007669"/>
    <property type="project" value="UniProtKB-EC"/>
</dbReference>
<dbReference type="SUPFAM" id="SSF51445">
    <property type="entry name" value="(Trans)glycosidases"/>
    <property type="match status" value="1"/>
</dbReference>
<dbReference type="EMBL" id="JAPZVP010000006">
    <property type="protein sequence ID" value="MDA1359921.1"/>
    <property type="molecule type" value="Genomic_DNA"/>
</dbReference>
<dbReference type="Pfam" id="PF02018">
    <property type="entry name" value="CBM_4_9"/>
    <property type="match status" value="1"/>
</dbReference>
<dbReference type="SUPFAM" id="SSF49899">
    <property type="entry name" value="Concanavalin A-like lectins/glucanases"/>
    <property type="match status" value="1"/>
</dbReference>
<dbReference type="Gene3D" id="3.20.20.80">
    <property type="entry name" value="Glycosidases"/>
    <property type="match status" value="1"/>
</dbReference>
<dbReference type="Gene3D" id="2.60.120.260">
    <property type="entry name" value="Galactose-binding domain-like"/>
    <property type="match status" value="1"/>
</dbReference>
<feature type="chain" id="PRO_5040738456" description="non-reducing end alpha-L-arabinofuranosidase" evidence="6">
    <location>
        <begin position="22"/>
        <end position="814"/>
    </location>
</feature>
<reference evidence="8" key="1">
    <citation type="submission" date="2022-12" db="EMBL/GenBank/DDBJ databases">
        <title>Gycomyces niveus sp.nov.,a novel actinomycete isolated from soil in Shouguan.</title>
        <authorList>
            <person name="Yang X."/>
        </authorList>
    </citation>
    <scope>NUCLEOTIDE SEQUENCE</scope>
    <source>
        <strain evidence="8">NEAU-A15</strain>
    </source>
</reference>
<evidence type="ECO:0000256" key="4">
    <source>
        <dbReference type="ARBA" id="ARBA00022729"/>
    </source>
</evidence>
<keyword evidence="4 6" id="KW-0732">Signal</keyword>
<dbReference type="SUPFAM" id="SSF49785">
    <property type="entry name" value="Galactose-binding domain-like"/>
    <property type="match status" value="1"/>
</dbReference>
<dbReference type="AlphaFoldDB" id="A0A9X3SQA9"/>
<evidence type="ECO:0000313" key="9">
    <source>
        <dbReference type="Proteomes" id="UP001146067"/>
    </source>
</evidence>
<keyword evidence="5" id="KW-0378">Hydrolase</keyword>
<dbReference type="InterPro" id="IPR051563">
    <property type="entry name" value="Glycosyl_Hydrolase_51"/>
</dbReference>
<dbReference type="SMART" id="SM00813">
    <property type="entry name" value="Alpha-L-AF_C"/>
    <property type="match status" value="1"/>
</dbReference>
<dbReference type="Proteomes" id="UP001146067">
    <property type="component" value="Unassembled WGS sequence"/>
</dbReference>
<dbReference type="InterPro" id="IPR003305">
    <property type="entry name" value="CenC_carb-bd"/>
</dbReference>
<dbReference type="Pfam" id="PF22848">
    <property type="entry name" value="ASD1_dom"/>
    <property type="match status" value="1"/>
</dbReference>
<dbReference type="InterPro" id="IPR013320">
    <property type="entry name" value="ConA-like_dom_sf"/>
</dbReference>
<dbReference type="InterPro" id="IPR017853">
    <property type="entry name" value="GH"/>
</dbReference>
<comment type="catalytic activity">
    <reaction evidence="1">
        <text>Hydrolysis of terminal non-reducing alpha-L-arabinofuranoside residues in alpha-L-arabinosides.</text>
        <dbReference type="EC" id="3.2.1.55"/>
    </reaction>
</comment>
<organism evidence="8 9">
    <name type="scientific">Glycomyces luteolus</name>
    <dbReference type="NCBI Taxonomy" id="2670330"/>
    <lineage>
        <taxon>Bacteria</taxon>
        <taxon>Bacillati</taxon>
        <taxon>Actinomycetota</taxon>
        <taxon>Actinomycetes</taxon>
        <taxon>Glycomycetales</taxon>
        <taxon>Glycomycetaceae</taxon>
        <taxon>Glycomyces</taxon>
    </lineage>
</organism>
<dbReference type="SUPFAM" id="SSF51011">
    <property type="entry name" value="Glycosyl hydrolase domain"/>
    <property type="match status" value="1"/>
</dbReference>
<evidence type="ECO:0000256" key="1">
    <source>
        <dbReference type="ARBA" id="ARBA00001462"/>
    </source>
</evidence>
<evidence type="ECO:0000256" key="3">
    <source>
        <dbReference type="ARBA" id="ARBA00012670"/>
    </source>
</evidence>
<comment type="caution">
    <text evidence="8">The sequence shown here is derived from an EMBL/GenBank/DDBJ whole genome shotgun (WGS) entry which is preliminary data.</text>
</comment>
<comment type="similarity">
    <text evidence="2">Belongs to the glycosyl hydrolase 51 family.</text>
</comment>
<dbReference type="Pfam" id="PF06964">
    <property type="entry name" value="Alpha-L-AF_C"/>
    <property type="match status" value="1"/>
</dbReference>
<evidence type="ECO:0000259" key="7">
    <source>
        <dbReference type="SMART" id="SM00813"/>
    </source>
</evidence>
<sequence>MTVVAAAAIVLSTFSASQASAQEADASIRVDLDDATAISDELYGLFYEDINHAADGGLYAELVQNRSFEFSPADEGSYHSLTSWTVNGEAAVADTDGLHENNVHYLAAEAGTAIVNAGYNSGMAIEAGETYDFSVWARADQNANLTARLLDADGNPVSGTATVNTGAGEWVELSTVLNASASTVNGRLAVTTDAAADLDMVSLFPQDTFLGRENGLRKDLAELIADLDPSFLRFPGGCIVNTGDFDREGRERAYNWKDTVGPVEERLTNQNFWGYNQTYGLGYYEYFQFAEDIGAQPLPVVPVGVTGCGQSAEITDAAELQTWVQDTLDLIEFANGPADSEWGSLRAAMGHPEPFGLTKIGLGNEEYKDQFYVNFPAFKEALREAHPEIEIVGNSGIDDSGAVFDRSWEFMREQQVDLVDEHYYNSPEWFFSNNTRYDGYDRMGPHVFVGEYASRSNTWWSALSEASYLTGIERNGDVVDMASYAPLLSNIDYIDWAPDMIWYDNHQAVKSASYEVQKLFSTNAGDEVLASTLEATPIASPDIQGGIGLATWNTAATYDDVKVTAADGTELFSDDFSTGADGWTVGGNAAGAWSAADGSYSQTALVEDARSTAGSADWSNYTYEVKATKTAGSEGFLVMFGVEGSDDYYWWNLGGWNNTTSAVEKAGNGAKSTLLNHDTVIETGRTYDLKIEVEGRTVTGYVDGVQAFTFEDKEAVEPLYQVVTRNEDTGEVTLKVVNAQSEAVATDVEIEGQSLRSTAEVTTIACEPGCDNLLGQDQVVYPATEEVKGLGNEFTYEFEPYSVTFITLKPQGRH</sequence>
<evidence type="ECO:0000313" key="8">
    <source>
        <dbReference type="EMBL" id="MDA1359921.1"/>
    </source>
</evidence>
<dbReference type="PANTHER" id="PTHR31776:SF26">
    <property type="entry name" value="SECRETED ARABINOSIDASE"/>
    <property type="match status" value="1"/>
</dbReference>
<keyword evidence="9" id="KW-1185">Reference proteome</keyword>
<feature type="domain" description="Alpha-L-arabinofuranosidase C-terminal" evidence="7">
    <location>
        <begin position="450"/>
        <end position="802"/>
    </location>
</feature>
<dbReference type="InterPro" id="IPR010720">
    <property type="entry name" value="Alpha-L-AF_C"/>
</dbReference>
<name>A0A9X3SQA9_9ACTN</name>
<evidence type="ECO:0000256" key="2">
    <source>
        <dbReference type="ARBA" id="ARBA00007186"/>
    </source>
</evidence>
<proteinExistence type="inferred from homology"/>
<dbReference type="Gene3D" id="2.60.120.560">
    <property type="entry name" value="Exo-inulinase, domain 1"/>
    <property type="match status" value="1"/>
</dbReference>
<dbReference type="EC" id="3.2.1.55" evidence="3"/>
<feature type="signal peptide" evidence="6">
    <location>
        <begin position="1"/>
        <end position="21"/>
    </location>
</feature>
<accession>A0A9X3SQA9</accession>